<dbReference type="SMART" id="SM00184">
    <property type="entry name" value="RING"/>
    <property type="match status" value="1"/>
</dbReference>
<keyword evidence="9" id="KW-1185">Reference proteome</keyword>
<keyword evidence="6" id="KW-1133">Transmembrane helix</keyword>
<dbReference type="PANTHER" id="PTHR45798">
    <property type="entry name" value="RING-H2 FINGER PROTEIN ATL61-RELATED-RELATED"/>
    <property type="match status" value="1"/>
</dbReference>
<dbReference type="Gene3D" id="3.30.40.10">
    <property type="entry name" value="Zinc/RING finger domain, C3HC4 (zinc finger)"/>
    <property type="match status" value="1"/>
</dbReference>
<evidence type="ECO:0000313" key="9">
    <source>
        <dbReference type="Proteomes" id="UP000593560"/>
    </source>
</evidence>
<evidence type="ECO:0000256" key="5">
    <source>
        <dbReference type="SAM" id="MobiDB-lite"/>
    </source>
</evidence>
<evidence type="ECO:0000256" key="4">
    <source>
        <dbReference type="PROSITE-ProRule" id="PRU00175"/>
    </source>
</evidence>
<keyword evidence="2 4" id="KW-0863">Zinc-finger</keyword>
<feature type="region of interest" description="Disordered" evidence="5">
    <location>
        <begin position="181"/>
        <end position="219"/>
    </location>
</feature>
<comment type="caution">
    <text evidence="8">The sequence shown here is derived from an EMBL/GenBank/DDBJ whole genome shotgun (WGS) entry which is preliminary data.</text>
</comment>
<dbReference type="GO" id="GO:0008270">
    <property type="term" value="F:zinc ion binding"/>
    <property type="evidence" value="ECO:0007669"/>
    <property type="project" value="UniProtKB-KW"/>
</dbReference>
<reference evidence="8 9" key="1">
    <citation type="journal article" date="2019" name="Genome Biol. Evol.">
        <title>Insights into the evolution of the New World diploid cottons (Gossypium, subgenus Houzingenia) based on genome sequencing.</title>
        <authorList>
            <person name="Grover C.E."/>
            <person name="Arick M.A. 2nd"/>
            <person name="Thrash A."/>
            <person name="Conover J.L."/>
            <person name="Sanders W.S."/>
            <person name="Peterson D.G."/>
            <person name="Frelichowski J.E."/>
            <person name="Scheffler J.A."/>
            <person name="Scheffler B.E."/>
            <person name="Wendel J.F."/>
        </authorList>
    </citation>
    <scope>NUCLEOTIDE SEQUENCE [LARGE SCALE GENOMIC DNA]</scope>
    <source>
        <strain evidence="8">0</strain>
        <tissue evidence="8">Leaf</tissue>
    </source>
</reference>
<evidence type="ECO:0000256" key="1">
    <source>
        <dbReference type="ARBA" id="ARBA00022723"/>
    </source>
</evidence>
<feature type="compositionally biased region" description="Basic and acidic residues" evidence="5">
    <location>
        <begin position="188"/>
        <end position="212"/>
    </location>
</feature>
<dbReference type="OrthoDB" id="9984778at2759"/>
<dbReference type="InterPro" id="IPR013083">
    <property type="entry name" value="Znf_RING/FYVE/PHD"/>
</dbReference>
<evidence type="ECO:0000256" key="3">
    <source>
        <dbReference type="ARBA" id="ARBA00022833"/>
    </source>
</evidence>
<sequence length="219" mass="24856">MDPAKGLSLNSHRLILTDHNSPHNDQHLNVLVDRIWSTVMVAVISLGITFFLIYKCIFRSPNHSSDESKTEPKPSVDSELDQIPVLVYGESMMPSSEPSCSDTIWELETCAICLEEYVRGERVRVLPRCKHMFHKDCIEEWLEVPSLHCPICRDKGFVEVGSGKRKLPNGGTKLSKMRVNVVTRKSRHQDDMTTTSRREESPSSDDAKKDVPTRQYATS</sequence>
<dbReference type="AlphaFoldDB" id="A0A7J9GZJ8"/>
<proteinExistence type="predicted"/>
<evidence type="ECO:0000256" key="6">
    <source>
        <dbReference type="SAM" id="Phobius"/>
    </source>
</evidence>
<evidence type="ECO:0000256" key="2">
    <source>
        <dbReference type="ARBA" id="ARBA00022771"/>
    </source>
</evidence>
<gene>
    <name evidence="8" type="ORF">Gohar_013255</name>
</gene>
<keyword evidence="6" id="KW-0472">Membrane</keyword>
<evidence type="ECO:0000313" key="8">
    <source>
        <dbReference type="EMBL" id="MBA0803003.1"/>
    </source>
</evidence>
<keyword evidence="1" id="KW-0479">Metal-binding</keyword>
<protein>
    <recommendedName>
        <fullName evidence="7">RING-type domain-containing protein</fullName>
    </recommendedName>
</protein>
<organism evidence="8 9">
    <name type="scientific">Gossypium harknessii</name>
    <dbReference type="NCBI Taxonomy" id="34285"/>
    <lineage>
        <taxon>Eukaryota</taxon>
        <taxon>Viridiplantae</taxon>
        <taxon>Streptophyta</taxon>
        <taxon>Embryophyta</taxon>
        <taxon>Tracheophyta</taxon>
        <taxon>Spermatophyta</taxon>
        <taxon>Magnoliopsida</taxon>
        <taxon>eudicotyledons</taxon>
        <taxon>Gunneridae</taxon>
        <taxon>Pentapetalae</taxon>
        <taxon>rosids</taxon>
        <taxon>malvids</taxon>
        <taxon>Malvales</taxon>
        <taxon>Malvaceae</taxon>
        <taxon>Malvoideae</taxon>
        <taxon>Gossypium</taxon>
    </lineage>
</organism>
<dbReference type="PROSITE" id="PS50089">
    <property type="entry name" value="ZF_RING_2"/>
    <property type="match status" value="1"/>
</dbReference>
<accession>A0A7J9GZJ8</accession>
<feature type="domain" description="RING-type" evidence="7">
    <location>
        <begin position="110"/>
        <end position="153"/>
    </location>
</feature>
<dbReference type="InterPro" id="IPR052788">
    <property type="entry name" value="RING-type_E3_ligase_ATL"/>
</dbReference>
<dbReference type="Pfam" id="PF13639">
    <property type="entry name" value="zf-RING_2"/>
    <property type="match status" value="1"/>
</dbReference>
<dbReference type="Proteomes" id="UP000593560">
    <property type="component" value="Unassembled WGS sequence"/>
</dbReference>
<evidence type="ECO:0000259" key="7">
    <source>
        <dbReference type="PROSITE" id="PS50089"/>
    </source>
</evidence>
<dbReference type="InterPro" id="IPR001841">
    <property type="entry name" value="Znf_RING"/>
</dbReference>
<name>A0A7J9GZJ8_9ROSI</name>
<dbReference type="SUPFAM" id="SSF57850">
    <property type="entry name" value="RING/U-box"/>
    <property type="match status" value="1"/>
</dbReference>
<keyword evidence="6" id="KW-0812">Transmembrane</keyword>
<dbReference type="PANTHER" id="PTHR45798:SF88">
    <property type="entry name" value="RING-H2 FINGER PROTEIN ATL61-RELATED"/>
    <property type="match status" value="1"/>
</dbReference>
<feature type="transmembrane region" description="Helical" evidence="6">
    <location>
        <begin position="35"/>
        <end position="54"/>
    </location>
</feature>
<dbReference type="EMBL" id="JABFAD010000007">
    <property type="protein sequence ID" value="MBA0803003.1"/>
    <property type="molecule type" value="Genomic_DNA"/>
</dbReference>
<keyword evidence="3" id="KW-0862">Zinc</keyword>